<accession>A0A1W1Z2G4</accession>
<keyword evidence="2" id="KW-0239">DNA-directed DNA polymerase</keyword>
<feature type="binding site" evidence="2">
    <location>
        <position position="105"/>
    </location>
    <ligand>
        <name>Mg(2+)</name>
        <dbReference type="ChEBI" id="CHEBI:18420"/>
    </ligand>
</feature>
<dbReference type="SUPFAM" id="SSF100879">
    <property type="entry name" value="Lesion bypass DNA polymerase (Y-family), little finger domain"/>
    <property type="match status" value="1"/>
</dbReference>
<dbReference type="PANTHER" id="PTHR11076:SF33">
    <property type="entry name" value="DNA POLYMERASE KAPPA"/>
    <property type="match status" value="1"/>
</dbReference>
<keyword evidence="2" id="KW-0963">Cytoplasm</keyword>
<dbReference type="GO" id="GO:0000287">
    <property type="term" value="F:magnesium ion binding"/>
    <property type="evidence" value="ECO:0007669"/>
    <property type="project" value="UniProtKB-UniRule"/>
</dbReference>
<keyword evidence="2" id="KW-0515">Mutator protein</keyword>
<dbReference type="GO" id="GO:0003684">
    <property type="term" value="F:damaged DNA binding"/>
    <property type="evidence" value="ECO:0007669"/>
    <property type="project" value="InterPro"/>
</dbReference>
<name>A0A1W1Z2G4_9FIRM</name>
<dbReference type="GO" id="GO:0005829">
    <property type="term" value="C:cytosol"/>
    <property type="evidence" value="ECO:0007669"/>
    <property type="project" value="TreeGrafter"/>
</dbReference>
<feature type="binding site" evidence="2">
    <location>
        <position position="9"/>
    </location>
    <ligand>
        <name>Mg(2+)</name>
        <dbReference type="ChEBI" id="CHEBI:18420"/>
    </ligand>
</feature>
<dbReference type="PANTHER" id="PTHR11076">
    <property type="entry name" value="DNA REPAIR POLYMERASE UMUC / TRANSFERASE FAMILY MEMBER"/>
    <property type="match status" value="1"/>
</dbReference>
<dbReference type="Pfam" id="PF00817">
    <property type="entry name" value="IMS"/>
    <property type="match status" value="1"/>
</dbReference>
<dbReference type="GO" id="GO:0003887">
    <property type="term" value="F:DNA-directed DNA polymerase activity"/>
    <property type="evidence" value="ECO:0007669"/>
    <property type="project" value="UniProtKB-UniRule"/>
</dbReference>
<dbReference type="SUPFAM" id="SSF56672">
    <property type="entry name" value="DNA/RNA polymerases"/>
    <property type="match status" value="1"/>
</dbReference>
<sequence length="406" mass="44728">MDRTILHCDMNGFFASVELLTLPELRDKPVAVCGDPESRHGIILAKNELAKSFGIKTAETIWQARKKCPALVLIPPHHSRYEEYSRRINAIYSRFTDLVEPFGIDESWLDITGTMHLFGGSGRAVADRIRKTVKSETGLTLSVGVSFNKIFAKLGSDYKKPDATTVISRENFRAIVWPLPVSALMYVGGAAEAALAGLGVGTVGQLAACDRELLRSRLGKLGVQLHEYACGEDASPVLPYGAEQEIKSVGNGITFRRNLVGRDDVRAGIALLSDTVAARLRRHSLRCRTVQVVIRDPELKTISRQKPLPLPSCLSSEIAGAALELVEASWNLSAPIRMLTVTGMNLLPESECFEQLNLFSSGGVERRRREELERAMDRIRARFGKDAVRFGAGADNDLGARERERE</sequence>
<feature type="active site" evidence="2">
    <location>
        <position position="106"/>
    </location>
</feature>
<evidence type="ECO:0000313" key="5">
    <source>
        <dbReference type="Proteomes" id="UP000192790"/>
    </source>
</evidence>
<organism evidence="4 5">
    <name type="scientific">Papillibacter cinnamivorans DSM 12816</name>
    <dbReference type="NCBI Taxonomy" id="1122930"/>
    <lineage>
        <taxon>Bacteria</taxon>
        <taxon>Bacillati</taxon>
        <taxon>Bacillota</taxon>
        <taxon>Clostridia</taxon>
        <taxon>Eubacteriales</taxon>
        <taxon>Oscillospiraceae</taxon>
        <taxon>Papillibacter</taxon>
    </lineage>
</organism>
<dbReference type="Gene3D" id="3.40.1170.60">
    <property type="match status" value="1"/>
</dbReference>
<dbReference type="EMBL" id="FWXW01000001">
    <property type="protein sequence ID" value="SMC42645.1"/>
    <property type="molecule type" value="Genomic_DNA"/>
</dbReference>
<dbReference type="InterPro" id="IPR036775">
    <property type="entry name" value="DNA_pol_Y-fam_lit_finger_sf"/>
</dbReference>
<dbReference type="GO" id="GO:0042276">
    <property type="term" value="P:error-prone translesion synthesis"/>
    <property type="evidence" value="ECO:0007669"/>
    <property type="project" value="TreeGrafter"/>
</dbReference>
<dbReference type="HAMAP" id="MF_01113">
    <property type="entry name" value="DNApol_IV"/>
    <property type="match status" value="1"/>
</dbReference>
<comment type="subunit">
    <text evidence="2">Monomer.</text>
</comment>
<dbReference type="RefSeq" id="WP_084233491.1">
    <property type="nucleotide sequence ID" value="NZ_FWXW01000001.1"/>
</dbReference>
<comment type="subcellular location">
    <subcellularLocation>
        <location evidence="2">Cytoplasm</location>
    </subcellularLocation>
</comment>
<dbReference type="InterPro" id="IPR050116">
    <property type="entry name" value="DNA_polymerase-Y"/>
</dbReference>
<keyword evidence="2" id="KW-0460">Magnesium</keyword>
<keyword evidence="2" id="KW-0479">Metal-binding</keyword>
<dbReference type="GO" id="GO:0006261">
    <property type="term" value="P:DNA-templated DNA replication"/>
    <property type="evidence" value="ECO:0007669"/>
    <property type="project" value="UniProtKB-UniRule"/>
</dbReference>
<dbReference type="Proteomes" id="UP000192790">
    <property type="component" value="Unassembled WGS sequence"/>
</dbReference>
<feature type="site" description="Substrate discrimination" evidence="2">
    <location>
        <position position="14"/>
    </location>
</feature>
<protein>
    <recommendedName>
        <fullName evidence="2">DNA polymerase IV</fullName>
        <shortName evidence="2">Pol IV</shortName>
        <ecNumber evidence="2">2.7.7.7</ecNumber>
    </recommendedName>
</protein>
<comment type="catalytic activity">
    <reaction evidence="2">
        <text>DNA(n) + a 2'-deoxyribonucleoside 5'-triphosphate = DNA(n+1) + diphosphate</text>
        <dbReference type="Rhea" id="RHEA:22508"/>
        <dbReference type="Rhea" id="RHEA-COMP:17339"/>
        <dbReference type="Rhea" id="RHEA-COMP:17340"/>
        <dbReference type="ChEBI" id="CHEBI:33019"/>
        <dbReference type="ChEBI" id="CHEBI:61560"/>
        <dbReference type="ChEBI" id="CHEBI:173112"/>
        <dbReference type="EC" id="2.7.7.7"/>
    </reaction>
</comment>
<gene>
    <name evidence="2" type="primary">dinB</name>
    <name evidence="4" type="ORF">SAMN02745168_0893</name>
</gene>
<dbReference type="NCBIfam" id="NF002677">
    <property type="entry name" value="PRK02406.1"/>
    <property type="match status" value="1"/>
</dbReference>
<keyword evidence="2" id="KW-0227">DNA damage</keyword>
<dbReference type="Pfam" id="PF11799">
    <property type="entry name" value="IMS_C"/>
    <property type="match status" value="1"/>
</dbReference>
<keyword evidence="2" id="KW-0235">DNA replication</keyword>
<keyword evidence="5" id="KW-1185">Reference proteome</keyword>
<keyword evidence="2" id="KW-0238">DNA-binding</keyword>
<dbReference type="InterPro" id="IPR043502">
    <property type="entry name" value="DNA/RNA_pol_sf"/>
</dbReference>
<keyword evidence="2" id="KW-0808">Transferase</keyword>
<dbReference type="GO" id="GO:0006281">
    <property type="term" value="P:DNA repair"/>
    <property type="evidence" value="ECO:0007669"/>
    <property type="project" value="UniProtKB-UniRule"/>
</dbReference>
<comment type="similarity">
    <text evidence="1 2">Belongs to the DNA polymerase type-Y family.</text>
</comment>
<proteinExistence type="inferred from homology"/>
<dbReference type="STRING" id="1122930.SAMN02745168_0893"/>
<dbReference type="InterPro" id="IPR043128">
    <property type="entry name" value="Rev_trsase/Diguanyl_cyclase"/>
</dbReference>
<dbReference type="GO" id="GO:0009432">
    <property type="term" value="P:SOS response"/>
    <property type="evidence" value="ECO:0007669"/>
    <property type="project" value="TreeGrafter"/>
</dbReference>
<evidence type="ECO:0000256" key="1">
    <source>
        <dbReference type="ARBA" id="ARBA00010945"/>
    </source>
</evidence>
<dbReference type="InterPro" id="IPR001126">
    <property type="entry name" value="UmuC"/>
</dbReference>
<comment type="cofactor">
    <cofactor evidence="2">
        <name>Mg(2+)</name>
        <dbReference type="ChEBI" id="CHEBI:18420"/>
    </cofactor>
    <text evidence="2">Binds 2 magnesium ions per subunit.</text>
</comment>
<dbReference type="Gene3D" id="3.30.70.270">
    <property type="match status" value="1"/>
</dbReference>
<dbReference type="AlphaFoldDB" id="A0A1W1Z2G4"/>
<dbReference type="OrthoDB" id="9808813at2"/>
<dbReference type="InterPro" id="IPR017961">
    <property type="entry name" value="DNA_pol_Y-fam_little_finger"/>
</dbReference>
<evidence type="ECO:0000256" key="2">
    <source>
        <dbReference type="HAMAP-Rule" id="MF_01113"/>
    </source>
</evidence>
<dbReference type="EC" id="2.7.7.7" evidence="2"/>
<dbReference type="PROSITE" id="PS50173">
    <property type="entry name" value="UMUC"/>
    <property type="match status" value="1"/>
</dbReference>
<dbReference type="InterPro" id="IPR022880">
    <property type="entry name" value="DNApol_IV"/>
</dbReference>
<dbReference type="Gene3D" id="3.30.1490.100">
    <property type="entry name" value="DNA polymerase, Y-family, little finger domain"/>
    <property type="match status" value="1"/>
</dbReference>
<dbReference type="CDD" id="cd03586">
    <property type="entry name" value="PolY_Pol_IV_kappa"/>
    <property type="match status" value="1"/>
</dbReference>
<evidence type="ECO:0000313" key="4">
    <source>
        <dbReference type="EMBL" id="SMC42645.1"/>
    </source>
</evidence>
<feature type="domain" description="UmuC" evidence="3">
    <location>
        <begin position="5"/>
        <end position="188"/>
    </location>
</feature>
<reference evidence="4 5" key="1">
    <citation type="submission" date="2017-04" db="EMBL/GenBank/DDBJ databases">
        <authorList>
            <person name="Afonso C.L."/>
            <person name="Miller P.J."/>
            <person name="Scott M.A."/>
            <person name="Spackman E."/>
            <person name="Goraichik I."/>
            <person name="Dimitrov K.M."/>
            <person name="Suarez D.L."/>
            <person name="Swayne D.E."/>
        </authorList>
    </citation>
    <scope>NUCLEOTIDE SEQUENCE [LARGE SCALE GENOMIC DNA]</scope>
    <source>
        <strain evidence="4 5">DSM 12816</strain>
    </source>
</reference>
<keyword evidence="2" id="KW-0234">DNA repair</keyword>
<dbReference type="Gene3D" id="1.10.150.20">
    <property type="entry name" value="5' to 3' exonuclease, C-terminal subdomain"/>
    <property type="match status" value="1"/>
</dbReference>
<evidence type="ECO:0000259" key="3">
    <source>
        <dbReference type="PROSITE" id="PS50173"/>
    </source>
</evidence>
<comment type="function">
    <text evidence="2">Poorly processive, error-prone DNA polymerase involved in untargeted mutagenesis. Copies undamaged DNA at stalled replication forks, which arise in vivo from mismatched or misaligned primer ends. These misaligned primers can be extended by PolIV. Exhibits no 3'-5' exonuclease (proofreading) activity. May be involved in translesional synthesis, in conjunction with the beta clamp from PolIII.</text>
</comment>
<keyword evidence="2" id="KW-0548">Nucleotidyltransferase</keyword>